<reference evidence="2" key="1">
    <citation type="submission" date="2020-05" db="EMBL/GenBank/DDBJ databases">
        <authorList>
            <person name="Chiriac C."/>
            <person name="Salcher M."/>
            <person name="Ghai R."/>
            <person name="Kavagutti S V."/>
        </authorList>
    </citation>
    <scope>NUCLEOTIDE SEQUENCE</scope>
</reference>
<feature type="transmembrane region" description="Helical" evidence="1">
    <location>
        <begin position="29"/>
        <end position="46"/>
    </location>
</feature>
<organism evidence="2">
    <name type="scientific">freshwater metagenome</name>
    <dbReference type="NCBI Taxonomy" id="449393"/>
    <lineage>
        <taxon>unclassified sequences</taxon>
        <taxon>metagenomes</taxon>
        <taxon>ecological metagenomes</taxon>
    </lineage>
</organism>
<protein>
    <submittedName>
        <fullName evidence="2">Unannotated protein</fullName>
    </submittedName>
</protein>
<feature type="transmembrane region" description="Helical" evidence="1">
    <location>
        <begin position="76"/>
        <end position="93"/>
    </location>
</feature>
<dbReference type="AlphaFoldDB" id="A0A6J6VTQ6"/>
<dbReference type="InterPro" id="IPR025327">
    <property type="entry name" value="DUF4233"/>
</dbReference>
<keyword evidence="1" id="KW-1133">Transmembrane helix</keyword>
<name>A0A6J6VTQ6_9ZZZZ</name>
<keyword evidence="1" id="KW-0812">Transmembrane</keyword>
<feature type="transmembrane region" description="Helical" evidence="1">
    <location>
        <begin position="7"/>
        <end position="23"/>
    </location>
</feature>
<accession>A0A6J6VTQ6</accession>
<proteinExistence type="predicted"/>
<sequence length="121" mass="12997">MRVLGSAVLAMEFLIMGFAMLLAKDSHETSSIIYGFVVMFLLIYSIRLLKKRSGWILGSILQFAMAGYSLVVPSMAIINLLFMGLWVAAIIVGRKGEAARAALLAQGKPGEKPVAPSPPDA</sequence>
<dbReference type="EMBL" id="CAEZZY010000023">
    <property type="protein sequence ID" value="CAB4774445.1"/>
    <property type="molecule type" value="Genomic_DNA"/>
</dbReference>
<dbReference type="Pfam" id="PF14017">
    <property type="entry name" value="DUF4233"/>
    <property type="match status" value="1"/>
</dbReference>
<gene>
    <name evidence="2" type="ORF">UFOPK2928_00353</name>
</gene>
<evidence type="ECO:0000313" key="2">
    <source>
        <dbReference type="EMBL" id="CAB4774445.1"/>
    </source>
</evidence>
<evidence type="ECO:0000256" key="1">
    <source>
        <dbReference type="SAM" id="Phobius"/>
    </source>
</evidence>
<keyword evidence="1" id="KW-0472">Membrane</keyword>